<dbReference type="PANTHER" id="PTHR47926">
    <property type="entry name" value="PENTATRICOPEPTIDE REPEAT-CONTAINING PROTEIN"/>
    <property type="match status" value="1"/>
</dbReference>
<name>A0AAW2S4M0_SESRA</name>
<keyword evidence="1" id="KW-0677">Repeat</keyword>
<feature type="repeat" description="PPR" evidence="2">
    <location>
        <begin position="154"/>
        <end position="188"/>
    </location>
</feature>
<dbReference type="Pfam" id="PF13041">
    <property type="entry name" value="PPR_2"/>
    <property type="match status" value="1"/>
</dbReference>
<reference evidence="3" key="1">
    <citation type="submission" date="2020-06" db="EMBL/GenBank/DDBJ databases">
        <authorList>
            <person name="Li T."/>
            <person name="Hu X."/>
            <person name="Zhang T."/>
            <person name="Song X."/>
            <person name="Zhang H."/>
            <person name="Dai N."/>
            <person name="Sheng W."/>
            <person name="Hou X."/>
            <person name="Wei L."/>
        </authorList>
    </citation>
    <scope>NUCLEOTIDE SEQUENCE</scope>
    <source>
        <strain evidence="3">G02</strain>
        <tissue evidence="3">Leaf</tissue>
    </source>
</reference>
<dbReference type="InterPro" id="IPR046848">
    <property type="entry name" value="E_motif"/>
</dbReference>
<dbReference type="Pfam" id="PF20431">
    <property type="entry name" value="E_motif"/>
    <property type="match status" value="1"/>
</dbReference>
<dbReference type="AlphaFoldDB" id="A0AAW2S4M0"/>
<comment type="caution">
    <text evidence="3">The sequence shown here is derived from an EMBL/GenBank/DDBJ whole genome shotgun (WGS) entry which is preliminary data.</text>
</comment>
<protein>
    <submittedName>
        <fullName evidence="3">Pentatricopeptide repeat-containing protein</fullName>
    </submittedName>
</protein>
<dbReference type="PROSITE" id="PS51375">
    <property type="entry name" value="PPR"/>
    <property type="match status" value="3"/>
</dbReference>
<dbReference type="GO" id="GO:0003723">
    <property type="term" value="F:RNA binding"/>
    <property type="evidence" value="ECO:0007669"/>
    <property type="project" value="InterPro"/>
</dbReference>
<proteinExistence type="predicted"/>
<dbReference type="InterPro" id="IPR002885">
    <property type="entry name" value="PPR_rpt"/>
</dbReference>
<accession>A0AAW2S4M0</accession>
<feature type="repeat" description="PPR" evidence="2">
    <location>
        <begin position="56"/>
        <end position="90"/>
    </location>
</feature>
<dbReference type="InterPro" id="IPR046960">
    <property type="entry name" value="PPR_At4g14850-like_plant"/>
</dbReference>
<dbReference type="InterPro" id="IPR011990">
    <property type="entry name" value="TPR-like_helical_dom_sf"/>
</dbReference>
<dbReference type="NCBIfam" id="TIGR00756">
    <property type="entry name" value="PPR"/>
    <property type="match status" value="2"/>
</dbReference>
<feature type="repeat" description="PPR" evidence="2">
    <location>
        <begin position="25"/>
        <end position="55"/>
    </location>
</feature>
<evidence type="ECO:0000313" key="3">
    <source>
        <dbReference type="EMBL" id="KAL0387470.1"/>
    </source>
</evidence>
<dbReference type="PANTHER" id="PTHR47926:SF380">
    <property type="entry name" value="PENTATRICOPEPTIDE REPEAT-CONTAINING PROTEIN"/>
    <property type="match status" value="1"/>
</dbReference>
<dbReference type="GO" id="GO:0009451">
    <property type="term" value="P:RNA modification"/>
    <property type="evidence" value="ECO:0007669"/>
    <property type="project" value="InterPro"/>
</dbReference>
<evidence type="ECO:0000256" key="2">
    <source>
        <dbReference type="PROSITE-ProRule" id="PRU00708"/>
    </source>
</evidence>
<gene>
    <name evidence="3" type="ORF">Sradi_2628800</name>
</gene>
<sequence length="335" mass="37178">MVTGIARNGMVELARRYFDQMPNKDVSAWNAMITAYTDEGRMGEASELFKLMSGRNVVTWNAMIDGYAKDRQEEEALRHFIWMLHSCIRPNEISHTSLLTSCRCMVGVLQVHGLVLGLGFGKEKATANTLISMYYRSSDVTSVRIAFDSLEAKDVVTWTAMILAYSTHGFGFQALQAFAKMLRPGDTPDEITLVGVLSACSHAGLAKKDKYDGAVLGALLGACRLHGNEELVDHIGDELIELEPASSGGYVLLANVYAASGKWDKFSELRKKMKEREVKKVPGFNQIEVNGKSHVFLVGDRSHSEMKEIYLLLHEKLLPQMHDIGHEIANIPAIL</sequence>
<reference evidence="3" key="2">
    <citation type="journal article" date="2024" name="Plant">
        <title>Genomic evolution and insights into agronomic trait innovations of Sesamum species.</title>
        <authorList>
            <person name="Miao H."/>
            <person name="Wang L."/>
            <person name="Qu L."/>
            <person name="Liu H."/>
            <person name="Sun Y."/>
            <person name="Le M."/>
            <person name="Wang Q."/>
            <person name="Wei S."/>
            <person name="Zheng Y."/>
            <person name="Lin W."/>
            <person name="Duan Y."/>
            <person name="Cao H."/>
            <person name="Xiong S."/>
            <person name="Wang X."/>
            <person name="Wei L."/>
            <person name="Li C."/>
            <person name="Ma Q."/>
            <person name="Ju M."/>
            <person name="Zhao R."/>
            <person name="Li G."/>
            <person name="Mu C."/>
            <person name="Tian Q."/>
            <person name="Mei H."/>
            <person name="Zhang T."/>
            <person name="Gao T."/>
            <person name="Zhang H."/>
        </authorList>
    </citation>
    <scope>NUCLEOTIDE SEQUENCE</scope>
    <source>
        <strain evidence="3">G02</strain>
    </source>
</reference>
<dbReference type="EMBL" id="JACGWJ010000011">
    <property type="protein sequence ID" value="KAL0387470.1"/>
    <property type="molecule type" value="Genomic_DNA"/>
</dbReference>
<evidence type="ECO:0000256" key="1">
    <source>
        <dbReference type="ARBA" id="ARBA00022737"/>
    </source>
</evidence>
<organism evidence="3">
    <name type="scientific">Sesamum radiatum</name>
    <name type="common">Black benniseed</name>
    <dbReference type="NCBI Taxonomy" id="300843"/>
    <lineage>
        <taxon>Eukaryota</taxon>
        <taxon>Viridiplantae</taxon>
        <taxon>Streptophyta</taxon>
        <taxon>Embryophyta</taxon>
        <taxon>Tracheophyta</taxon>
        <taxon>Spermatophyta</taxon>
        <taxon>Magnoliopsida</taxon>
        <taxon>eudicotyledons</taxon>
        <taxon>Gunneridae</taxon>
        <taxon>Pentapetalae</taxon>
        <taxon>asterids</taxon>
        <taxon>lamiids</taxon>
        <taxon>Lamiales</taxon>
        <taxon>Pedaliaceae</taxon>
        <taxon>Sesamum</taxon>
    </lineage>
</organism>
<dbReference type="Gene3D" id="1.25.40.10">
    <property type="entry name" value="Tetratricopeptide repeat domain"/>
    <property type="match status" value="2"/>
</dbReference>
<dbReference type="Pfam" id="PF01535">
    <property type="entry name" value="PPR"/>
    <property type="match status" value="2"/>
</dbReference>